<proteinExistence type="predicted"/>
<evidence type="ECO:0000313" key="2">
    <source>
        <dbReference type="Proteomes" id="UP000268857"/>
    </source>
</evidence>
<protein>
    <submittedName>
        <fullName evidence="1">Uncharacterized protein</fullName>
    </submittedName>
</protein>
<evidence type="ECO:0000313" key="1">
    <source>
        <dbReference type="EMBL" id="RUR85831.1"/>
    </source>
</evidence>
<dbReference type="Proteomes" id="UP000268857">
    <property type="component" value="Unassembled WGS sequence"/>
</dbReference>
<dbReference type="AlphaFoldDB" id="A0A433NPS0"/>
<reference evidence="1 2" key="1">
    <citation type="journal article" date="2019" name="Genome Biol. Evol.">
        <title>Day and night: Metabolic profiles and evolutionary relationships of six axenic non-marine cyanobacteria.</title>
        <authorList>
            <person name="Will S.E."/>
            <person name="Henke P."/>
            <person name="Boedeker C."/>
            <person name="Huang S."/>
            <person name="Brinkmann H."/>
            <person name="Rohde M."/>
            <person name="Jarek M."/>
            <person name="Friedl T."/>
            <person name="Seufert S."/>
            <person name="Schumacher M."/>
            <person name="Overmann J."/>
            <person name="Neumann-Schaal M."/>
            <person name="Petersen J."/>
        </authorList>
    </citation>
    <scope>NUCLEOTIDE SEQUENCE [LARGE SCALE GENOMIC DNA]</scope>
    <source>
        <strain evidence="1 2">PCC 6912</strain>
    </source>
</reference>
<accession>A0A433NPS0</accession>
<dbReference type="OrthoDB" id="531332at2"/>
<gene>
    <name evidence="1" type="ORF">PCC6912_06560</name>
</gene>
<keyword evidence="2" id="KW-1185">Reference proteome</keyword>
<organism evidence="1 2">
    <name type="scientific">Chlorogloeopsis fritschii PCC 6912</name>
    <dbReference type="NCBI Taxonomy" id="211165"/>
    <lineage>
        <taxon>Bacteria</taxon>
        <taxon>Bacillati</taxon>
        <taxon>Cyanobacteriota</taxon>
        <taxon>Cyanophyceae</taxon>
        <taxon>Nostocales</taxon>
        <taxon>Chlorogloeopsidaceae</taxon>
        <taxon>Chlorogloeopsis</taxon>
    </lineage>
</organism>
<sequence length="81" mass="9646">MKSSIYWQAIKSQDNNSNNQLEELHSCLLIPFKERDWKALTEIFDRKDVDQIETDINTILGLIVPEPSWEEDPFDFLQEYL</sequence>
<dbReference type="RefSeq" id="WP_016877996.1">
    <property type="nucleotide sequence ID" value="NZ_AJLN01000140.1"/>
</dbReference>
<name>A0A433NPS0_CHLFR</name>
<dbReference type="EMBL" id="RSCJ01000002">
    <property type="protein sequence ID" value="RUR85831.1"/>
    <property type="molecule type" value="Genomic_DNA"/>
</dbReference>
<comment type="caution">
    <text evidence="1">The sequence shown here is derived from an EMBL/GenBank/DDBJ whole genome shotgun (WGS) entry which is preliminary data.</text>
</comment>